<keyword evidence="2" id="KW-0326">Glycosidase</keyword>
<dbReference type="SMART" id="SM00642">
    <property type="entry name" value="Aamy"/>
    <property type="match status" value="1"/>
</dbReference>
<dbReference type="InterPro" id="IPR017853">
    <property type="entry name" value="GH"/>
</dbReference>
<evidence type="ECO:0000313" key="4">
    <source>
        <dbReference type="EMBL" id="KRK73844.1"/>
    </source>
</evidence>
<dbReference type="CDD" id="cd02857">
    <property type="entry name" value="E_set_CDase_PDE_N"/>
    <property type="match status" value="1"/>
</dbReference>
<dbReference type="SUPFAM" id="SSF81296">
    <property type="entry name" value="E set domains"/>
    <property type="match status" value="1"/>
</dbReference>
<dbReference type="Proteomes" id="UP000051804">
    <property type="component" value="Unassembled WGS sequence"/>
</dbReference>
<dbReference type="InterPro" id="IPR045857">
    <property type="entry name" value="O16G_dom_2"/>
</dbReference>
<evidence type="ECO:0000256" key="2">
    <source>
        <dbReference type="ARBA" id="ARBA00023295"/>
    </source>
</evidence>
<dbReference type="Gene3D" id="2.60.40.10">
    <property type="entry name" value="Immunoglobulins"/>
    <property type="match status" value="1"/>
</dbReference>
<dbReference type="PANTHER" id="PTHR10357">
    <property type="entry name" value="ALPHA-AMYLASE FAMILY MEMBER"/>
    <property type="match status" value="1"/>
</dbReference>
<evidence type="ECO:0000256" key="1">
    <source>
        <dbReference type="ARBA" id="ARBA00022801"/>
    </source>
</evidence>
<dbReference type="InterPro" id="IPR004185">
    <property type="entry name" value="Glyco_hydro_13_lg-like_dom"/>
</dbReference>
<reference evidence="4 5" key="1">
    <citation type="journal article" date="2015" name="Genome Announc.">
        <title>Expanding the biotechnology potential of lactobacilli through comparative genomics of 213 strains and associated genera.</title>
        <authorList>
            <person name="Sun Z."/>
            <person name="Harris H.M."/>
            <person name="McCann A."/>
            <person name="Guo C."/>
            <person name="Argimon S."/>
            <person name="Zhang W."/>
            <person name="Yang X."/>
            <person name="Jeffery I.B."/>
            <person name="Cooney J.C."/>
            <person name="Kagawa T.F."/>
            <person name="Liu W."/>
            <person name="Song Y."/>
            <person name="Salvetti E."/>
            <person name="Wrobel A."/>
            <person name="Rasinkangas P."/>
            <person name="Parkhill J."/>
            <person name="Rea M.C."/>
            <person name="O'Sullivan O."/>
            <person name="Ritari J."/>
            <person name="Douillard F.P."/>
            <person name="Paul Ross R."/>
            <person name="Yang R."/>
            <person name="Briner A.E."/>
            <person name="Felis G.E."/>
            <person name="de Vos W.M."/>
            <person name="Barrangou R."/>
            <person name="Klaenhammer T.R."/>
            <person name="Caufield P.W."/>
            <person name="Cui Y."/>
            <person name="Zhang H."/>
            <person name="O'Toole P.W."/>
        </authorList>
    </citation>
    <scope>NUCLEOTIDE SEQUENCE [LARGE SCALE GENOMIC DNA]</scope>
    <source>
        <strain evidence="4 5">JCM 17158</strain>
    </source>
</reference>
<proteinExistence type="predicted"/>
<organism evidence="4 5">
    <name type="scientific">Lacticaseibacillus nasuensis JCM 17158</name>
    <dbReference type="NCBI Taxonomy" id="1291734"/>
    <lineage>
        <taxon>Bacteria</taxon>
        <taxon>Bacillati</taxon>
        <taxon>Bacillota</taxon>
        <taxon>Bacilli</taxon>
        <taxon>Lactobacillales</taxon>
        <taxon>Lactobacillaceae</taxon>
        <taxon>Lacticaseibacillus</taxon>
    </lineage>
</organism>
<comment type="caution">
    <text evidence="4">The sequence shown here is derived from an EMBL/GenBank/DDBJ whole genome shotgun (WGS) entry which is preliminary data.</text>
</comment>
<name>A0A0R1JZ49_9LACO</name>
<dbReference type="SUPFAM" id="SSF51445">
    <property type="entry name" value="(Trans)glycosidases"/>
    <property type="match status" value="1"/>
</dbReference>
<dbReference type="STRING" id="1291734.FD02_GL001674"/>
<dbReference type="Pfam" id="PF02903">
    <property type="entry name" value="Alpha-amylase_N"/>
    <property type="match status" value="1"/>
</dbReference>
<dbReference type="InterPro" id="IPR006047">
    <property type="entry name" value="GH13_cat_dom"/>
</dbReference>
<dbReference type="InterPro" id="IPR013783">
    <property type="entry name" value="Ig-like_fold"/>
</dbReference>
<dbReference type="GO" id="GO:0005975">
    <property type="term" value="P:carbohydrate metabolic process"/>
    <property type="evidence" value="ECO:0007669"/>
    <property type="project" value="InterPro"/>
</dbReference>
<keyword evidence="1" id="KW-0378">Hydrolase</keyword>
<dbReference type="EMBL" id="AZDJ01000003">
    <property type="protein sequence ID" value="KRK73844.1"/>
    <property type="molecule type" value="Genomic_DNA"/>
</dbReference>
<protein>
    <submittedName>
        <fullName evidence="4">Neopullulanase</fullName>
    </submittedName>
</protein>
<accession>A0A0R1JZ49</accession>
<evidence type="ECO:0000259" key="3">
    <source>
        <dbReference type="SMART" id="SM00642"/>
    </source>
</evidence>
<dbReference type="PATRIC" id="fig|1291734.4.peg.1722"/>
<dbReference type="Pfam" id="PF00128">
    <property type="entry name" value="Alpha-amylase"/>
    <property type="match status" value="1"/>
</dbReference>
<dbReference type="Gene3D" id="3.90.400.10">
    <property type="entry name" value="Oligo-1,6-glucosidase, Domain 2"/>
    <property type="match status" value="1"/>
</dbReference>
<keyword evidence="5" id="KW-1185">Reference proteome</keyword>
<dbReference type="GO" id="GO:0004553">
    <property type="term" value="F:hydrolase activity, hydrolyzing O-glycosyl compounds"/>
    <property type="evidence" value="ECO:0007669"/>
    <property type="project" value="InterPro"/>
</dbReference>
<dbReference type="InterPro" id="IPR014756">
    <property type="entry name" value="Ig_E-set"/>
</dbReference>
<dbReference type="AlphaFoldDB" id="A0A0R1JZ49"/>
<gene>
    <name evidence="4" type="ORF">FD02_GL001674</name>
</gene>
<evidence type="ECO:0000313" key="5">
    <source>
        <dbReference type="Proteomes" id="UP000051804"/>
    </source>
</evidence>
<dbReference type="CDD" id="cd11338">
    <property type="entry name" value="AmyAc_CMD"/>
    <property type="match status" value="1"/>
</dbReference>
<dbReference type="PANTHER" id="PTHR10357:SF210">
    <property type="entry name" value="MALTODEXTRIN GLUCOSIDASE"/>
    <property type="match status" value="1"/>
</dbReference>
<sequence>MGHRPESEDCFLYTDHELRLRFRTAKGDVAAVTVIYGDPYWSLPDATGKVTYRYQTQAMTRIGSGETHDYWAVTLTAPFDRIQYVFAASGQDGTTTLFGDRGPREDSEAQRQELGNYFRVPYFHAIDRTRVPAWVSETVWYQIFPERFANGDSTNDPAGTKPWRPADHPGREDYYGGDLQGVLDHLDDLAALGVNGLYFCPVFKASSNHKYDTIDYFEIDPDFGDKALFAKVVAGAHERGMKVMLDAVFNHLGNQSPQWQDVLAKGKESRYVDWFHIRQWPLTPYRDPTKGEGDPQFDTFAFGPGMPKLNTANPEVQDYLLDIATYWLREFDIDAWRLDVANEVDHHFWRRFRQAVTAVKPDCYVLGEVWHSAQPWLNGDEFSGVMNYPFTQQIEDHFLTGKTDAATLEARLFDQLMLYRDQTNQAMLNMLDSHDTPRLLTVAGEDQDKALAALAFTFLQTGAPCIYYGTEMGMSGDNDPDDRKPMDWRKLNGPVWQAVHTLVAFRRAHAAVLGTGTTAYTVTATGLIQVTRQLAETTITGWFNTGEHPVALTAKPALAAGFQAGQLNPKGFVVTVH</sequence>
<feature type="domain" description="Glycosyl hydrolase family 13 catalytic" evidence="3">
    <location>
        <begin position="142"/>
        <end position="506"/>
    </location>
</feature>
<dbReference type="Gene3D" id="3.20.20.80">
    <property type="entry name" value="Glycosidases"/>
    <property type="match status" value="1"/>
</dbReference>